<keyword evidence="2" id="KW-1185">Reference proteome</keyword>
<protein>
    <recommendedName>
        <fullName evidence="3">Butirosin biosynthesis protein H N-terminal domain-containing protein</fullName>
    </recommendedName>
</protein>
<evidence type="ECO:0008006" key="3">
    <source>
        <dbReference type="Google" id="ProtNLM"/>
    </source>
</evidence>
<accession>A0AAX3M988</accession>
<dbReference type="EMBL" id="CP117416">
    <property type="protein sequence ID" value="WCT58019.1"/>
    <property type="molecule type" value="Genomic_DNA"/>
</dbReference>
<evidence type="ECO:0000313" key="1">
    <source>
        <dbReference type="EMBL" id="WCT58019.1"/>
    </source>
</evidence>
<sequence length="338" mass="40189">MTIKILETHSPMIATYPHHASLFSIIEDDPRALSWIFHNYLLLFLHHDEKGEYGIDFCSQYFPWHQLKFSSCPLILCRNYDTEILLKNSKLSDLIISLIDTESYVYFFRDIGNNNRHEVLVSGYDLSSQTFLCHDFWSDVFSEKWIPFNEIQTATTKVSHAEWAVDYLNGIWTLQKNPKYKNKDEFYYETVLNFNKEDLIHCLREYLGYDNNVRQVLKKDNRIVGIDIYDTMINMLEKQKNNPINLPFTPHPFQVLYEHKKLMAFAIENFIDTYTHLEKVKLLVEESKKLRNIVIYCNISLASNQVYKRYDSIIENIKILKNLESDLFNTLIEEYNNI</sequence>
<gene>
    <name evidence="1" type="ORF">PQ456_11050</name>
</gene>
<dbReference type="KEGG" id="pka:PQ456_11050"/>
<evidence type="ECO:0000313" key="2">
    <source>
        <dbReference type="Proteomes" id="UP001220509"/>
    </source>
</evidence>
<organism evidence="1 2">
    <name type="scientific">Paenibacillus kyungheensis</name>
    <dbReference type="NCBI Taxonomy" id="1452732"/>
    <lineage>
        <taxon>Bacteria</taxon>
        <taxon>Bacillati</taxon>
        <taxon>Bacillota</taxon>
        <taxon>Bacilli</taxon>
        <taxon>Bacillales</taxon>
        <taxon>Paenibacillaceae</taxon>
        <taxon>Paenibacillus</taxon>
    </lineage>
</organism>
<proteinExistence type="predicted"/>
<dbReference type="RefSeq" id="WP_273616180.1">
    <property type="nucleotide sequence ID" value="NZ_CP117416.1"/>
</dbReference>
<name>A0AAX3M988_9BACL</name>
<dbReference type="Proteomes" id="UP001220509">
    <property type="component" value="Chromosome"/>
</dbReference>
<dbReference type="AlphaFoldDB" id="A0AAX3M988"/>
<reference evidence="1 2" key="1">
    <citation type="submission" date="2023-02" db="EMBL/GenBank/DDBJ databases">
        <title>Genome sequence of Paenibacillus kyungheensis KACC 18744.</title>
        <authorList>
            <person name="Kim S."/>
            <person name="Heo J."/>
            <person name="Kwon S.-W."/>
        </authorList>
    </citation>
    <scope>NUCLEOTIDE SEQUENCE [LARGE SCALE GENOMIC DNA]</scope>
    <source>
        <strain evidence="1 2">KACC 18744</strain>
    </source>
</reference>